<dbReference type="EMBL" id="VSSQ01053423">
    <property type="protein sequence ID" value="MPN07450.1"/>
    <property type="molecule type" value="Genomic_DNA"/>
</dbReference>
<organism evidence="6">
    <name type="scientific">bioreactor metagenome</name>
    <dbReference type="NCBI Taxonomy" id="1076179"/>
    <lineage>
        <taxon>unclassified sequences</taxon>
        <taxon>metagenomes</taxon>
        <taxon>ecological metagenomes</taxon>
    </lineage>
</organism>
<evidence type="ECO:0000256" key="1">
    <source>
        <dbReference type="ARBA" id="ARBA00022490"/>
    </source>
</evidence>
<dbReference type="InterPro" id="IPR037027">
    <property type="entry name" value="YqgF/RNaseH-like_dom_sf"/>
</dbReference>
<dbReference type="GO" id="GO:0000967">
    <property type="term" value="P:rRNA 5'-end processing"/>
    <property type="evidence" value="ECO:0007669"/>
    <property type="project" value="TreeGrafter"/>
</dbReference>
<dbReference type="GO" id="GO:0004518">
    <property type="term" value="F:nuclease activity"/>
    <property type="evidence" value="ECO:0007669"/>
    <property type="project" value="UniProtKB-KW"/>
</dbReference>
<evidence type="ECO:0000256" key="4">
    <source>
        <dbReference type="ARBA" id="ARBA00022801"/>
    </source>
</evidence>
<evidence type="ECO:0000256" key="2">
    <source>
        <dbReference type="ARBA" id="ARBA00022517"/>
    </source>
</evidence>
<dbReference type="PANTHER" id="PTHR33317:SF4">
    <property type="entry name" value="POLYNUCLEOTIDYL TRANSFERASE, RIBONUCLEASE H-LIKE SUPERFAMILY PROTEIN"/>
    <property type="match status" value="1"/>
</dbReference>
<dbReference type="GO" id="GO:0005829">
    <property type="term" value="C:cytosol"/>
    <property type="evidence" value="ECO:0007669"/>
    <property type="project" value="TreeGrafter"/>
</dbReference>
<evidence type="ECO:0000256" key="3">
    <source>
        <dbReference type="ARBA" id="ARBA00022722"/>
    </source>
</evidence>
<dbReference type="HAMAP" id="MF_00651">
    <property type="entry name" value="Nuclease_YqgF"/>
    <property type="match status" value="1"/>
</dbReference>
<reference evidence="6" key="1">
    <citation type="submission" date="2019-08" db="EMBL/GenBank/DDBJ databases">
        <authorList>
            <person name="Kucharzyk K."/>
            <person name="Murdoch R.W."/>
            <person name="Higgins S."/>
            <person name="Loffler F."/>
        </authorList>
    </citation>
    <scope>NUCLEOTIDE SEQUENCE</scope>
</reference>
<evidence type="ECO:0000313" key="6">
    <source>
        <dbReference type="EMBL" id="MPN07450.1"/>
    </source>
</evidence>
<evidence type="ECO:0000259" key="5">
    <source>
        <dbReference type="SMART" id="SM00732"/>
    </source>
</evidence>
<keyword evidence="3" id="KW-0540">Nuclease</keyword>
<feature type="domain" description="YqgF/RNase H-like" evidence="5">
    <location>
        <begin position="14"/>
        <end position="114"/>
    </location>
</feature>
<protein>
    <submittedName>
        <fullName evidence="6">Putative pre-16S rRNA nuclease</fullName>
        <ecNumber evidence="6">3.1.-.-</ecNumber>
    </submittedName>
</protein>
<dbReference type="SUPFAM" id="SSF53098">
    <property type="entry name" value="Ribonuclease H-like"/>
    <property type="match status" value="1"/>
</dbReference>
<dbReference type="Pfam" id="PF03652">
    <property type="entry name" value="RuvX"/>
    <property type="match status" value="1"/>
</dbReference>
<proteinExistence type="inferred from homology"/>
<keyword evidence="2" id="KW-0690">Ribosome biogenesis</keyword>
<keyword evidence="4 6" id="KW-0378">Hydrolase</keyword>
<dbReference type="PANTHER" id="PTHR33317">
    <property type="entry name" value="POLYNUCLEOTIDYL TRANSFERASE, RIBONUCLEASE H-LIKE SUPERFAMILY PROTEIN"/>
    <property type="match status" value="1"/>
</dbReference>
<gene>
    <name evidence="6" type="primary">yrrK_27</name>
    <name evidence="6" type="ORF">SDC9_154720</name>
</gene>
<sequence>MEGAAYALSGDEWMRIMAVDYGDVRTGVAISDPTGLLAGQTFVLRQTGARRLVQELAEVAAQHGVEELVVGYPKNMNDTLGPRAQKSAELAEALREATGLPVTLWDERRTTVDAHRILSETGNRGKKRKEKVDAVAASLILEGYLSLKRMGR</sequence>
<dbReference type="Gene3D" id="3.30.420.140">
    <property type="entry name" value="YqgF/RNase H-like domain"/>
    <property type="match status" value="1"/>
</dbReference>
<dbReference type="InterPro" id="IPR005227">
    <property type="entry name" value="YqgF"/>
</dbReference>
<dbReference type="InterPro" id="IPR012337">
    <property type="entry name" value="RNaseH-like_sf"/>
</dbReference>
<accession>A0A645F121</accession>
<dbReference type="NCBIfam" id="TIGR00250">
    <property type="entry name" value="RNAse_H_YqgF"/>
    <property type="match status" value="1"/>
</dbReference>
<dbReference type="CDD" id="cd16964">
    <property type="entry name" value="YqgF"/>
    <property type="match status" value="1"/>
</dbReference>
<keyword evidence="1" id="KW-0963">Cytoplasm</keyword>
<dbReference type="GO" id="GO:0016787">
    <property type="term" value="F:hydrolase activity"/>
    <property type="evidence" value="ECO:0007669"/>
    <property type="project" value="UniProtKB-KW"/>
</dbReference>
<dbReference type="EC" id="3.1.-.-" evidence="6"/>
<comment type="caution">
    <text evidence="6">The sequence shown here is derived from an EMBL/GenBank/DDBJ whole genome shotgun (WGS) entry which is preliminary data.</text>
</comment>
<dbReference type="InterPro" id="IPR006641">
    <property type="entry name" value="YqgF/RNaseH-like_dom"/>
</dbReference>
<dbReference type="SMART" id="SM00732">
    <property type="entry name" value="YqgFc"/>
    <property type="match status" value="1"/>
</dbReference>
<dbReference type="AlphaFoldDB" id="A0A645F121"/>
<name>A0A645F121_9ZZZZ</name>